<comment type="caution">
    <text evidence="2">The sequence shown here is derived from an EMBL/GenBank/DDBJ whole genome shotgun (WGS) entry which is preliminary data.</text>
</comment>
<dbReference type="RefSeq" id="WP_070928010.1">
    <property type="nucleotide sequence ID" value="NZ_VAUE01000012.1"/>
</dbReference>
<evidence type="ECO:0000313" key="3">
    <source>
        <dbReference type="Proteomes" id="UP000179588"/>
    </source>
</evidence>
<evidence type="ECO:0000313" key="2">
    <source>
        <dbReference type="EMBL" id="OHT23884.1"/>
    </source>
</evidence>
<name>A0A1S1HNL2_PROST</name>
<evidence type="ECO:0000256" key="1">
    <source>
        <dbReference type="SAM" id="Coils"/>
    </source>
</evidence>
<accession>A0A1S1HNL2</accession>
<dbReference type="Proteomes" id="UP000179588">
    <property type="component" value="Unassembled WGS sequence"/>
</dbReference>
<dbReference type="AlphaFoldDB" id="A0A1S1HNL2"/>
<sequence>MSSAVYQISVRERHEILCQRQLAVMNRVFKQWQKLNEQQRNKDAKTDHFIAAHRKLVEHSQRLYRLKSRELISFNQKMENFIASLNGEMRQIREQVIEEQAAQARSQFHRQRNLAGLITLLQQQAPNETALMTELQRASSLDQEQLANLTFRAISLIENLAQVPSTHQSELLKQLKAQSDSKNVFWHSGVPQTPFSMQCEQIALMIEKVKILAGEQQVIGYSETLADIELMPEGTQRHVRADSLIMTIAAQLRDSQKRIELMERLEQVSDELNSFNSTEFTLLSQQASQLSSSASIMQIEQLIIQIEAAIAQLEQQIVTQAQRTIVLEGLSKLGYEVRDSSVASWLANGQVVVTHPATPGYGLELGGKQTRFQARTVAFSSQRDTQRDHDVDAIWCHQHQQLQDIIAKSDAELTLDRALPAGSGEMKVIETANQENEQVHRVIEQTQYRTLNK</sequence>
<dbReference type="EMBL" id="LVIE01000168">
    <property type="protein sequence ID" value="OHT23884.1"/>
    <property type="molecule type" value="Genomic_DNA"/>
</dbReference>
<keyword evidence="1" id="KW-0175">Coiled coil</keyword>
<proteinExistence type="predicted"/>
<gene>
    <name evidence="2" type="ORF">A3Q29_04185</name>
</gene>
<dbReference type="OrthoDB" id="238413at2"/>
<protein>
    <submittedName>
        <fullName evidence="2">Uncharacterized protein</fullName>
    </submittedName>
</protein>
<organism evidence="2 3">
    <name type="scientific">Providencia stuartii</name>
    <dbReference type="NCBI Taxonomy" id="588"/>
    <lineage>
        <taxon>Bacteria</taxon>
        <taxon>Pseudomonadati</taxon>
        <taxon>Pseudomonadota</taxon>
        <taxon>Gammaproteobacteria</taxon>
        <taxon>Enterobacterales</taxon>
        <taxon>Morganellaceae</taxon>
        <taxon>Providencia</taxon>
    </lineage>
</organism>
<reference evidence="2 3" key="1">
    <citation type="submission" date="2016-03" db="EMBL/GenBank/DDBJ databases">
        <title>Genome sequence of Providencia stuartii strain, isolated from the salivary glands of larval Lucilia sericata.</title>
        <authorList>
            <person name="Yuan Y."/>
            <person name="Zhang Y."/>
            <person name="Fu S."/>
            <person name="Crippen T.L."/>
            <person name="Visi D."/>
            <person name="Benbow M.E."/>
            <person name="Allen M."/>
            <person name="Tomberlin J.K."/>
            <person name="Sze S.-H."/>
            <person name="Tarone A.M."/>
        </authorList>
    </citation>
    <scope>NUCLEOTIDE SEQUENCE [LARGE SCALE GENOMIC DNA]</scope>
    <source>
        <strain evidence="2 3">Crippen</strain>
    </source>
</reference>
<keyword evidence="3" id="KW-1185">Reference proteome</keyword>
<feature type="coiled-coil region" evidence="1">
    <location>
        <begin position="75"/>
        <end position="102"/>
    </location>
</feature>
<feature type="coiled-coil region" evidence="1">
    <location>
        <begin position="296"/>
        <end position="323"/>
    </location>
</feature>